<feature type="domain" description="Ketoreductase" evidence="6">
    <location>
        <begin position="7"/>
        <end position="187"/>
    </location>
</feature>
<name>A0A2G5K8F6_9RHOB</name>
<comment type="function">
    <text evidence="5">Catalyzes the NADPH-dependent reduction of beta-ketoacyl-ACP substrates to beta-hydroxyacyl-ACP products, the first reductive step in the elongation cycle of fatty acid biosynthesis.</text>
</comment>
<dbReference type="InterPro" id="IPR050259">
    <property type="entry name" value="SDR"/>
</dbReference>
<evidence type="ECO:0000256" key="4">
    <source>
        <dbReference type="PIRSR" id="PIRSR611284-2"/>
    </source>
</evidence>
<dbReference type="PANTHER" id="PTHR42879">
    <property type="entry name" value="3-OXOACYL-(ACYL-CARRIER-PROTEIN) REDUCTASE"/>
    <property type="match status" value="1"/>
</dbReference>
<comment type="pathway">
    <text evidence="5">Lipid metabolism; fatty acid biosynthesis.</text>
</comment>
<dbReference type="PROSITE" id="PS00061">
    <property type="entry name" value="ADH_SHORT"/>
    <property type="match status" value="1"/>
</dbReference>
<feature type="binding site" evidence="4">
    <location>
        <position position="38"/>
    </location>
    <ligand>
        <name>NADP(+)</name>
        <dbReference type="ChEBI" id="CHEBI:58349"/>
    </ligand>
</feature>
<dbReference type="AlphaFoldDB" id="A0A2G5K8F6"/>
<dbReference type="InterPro" id="IPR002347">
    <property type="entry name" value="SDR_fam"/>
</dbReference>
<evidence type="ECO:0000313" key="7">
    <source>
        <dbReference type="EMBL" id="PIB24974.1"/>
    </source>
</evidence>
<comment type="similarity">
    <text evidence="1 5">Belongs to the short-chain dehydrogenases/reductases (SDR) family.</text>
</comment>
<dbReference type="InterPro" id="IPR020904">
    <property type="entry name" value="Sc_DH/Rdtase_CS"/>
</dbReference>
<dbReference type="EMBL" id="MDGM01000012">
    <property type="protein sequence ID" value="PIB24974.1"/>
    <property type="molecule type" value="Genomic_DNA"/>
</dbReference>
<feature type="binding site" evidence="4">
    <location>
        <position position="185"/>
    </location>
    <ligand>
        <name>NADP(+)</name>
        <dbReference type="ChEBI" id="CHEBI:58349"/>
    </ligand>
</feature>
<dbReference type="Proteomes" id="UP000231516">
    <property type="component" value="Unassembled WGS sequence"/>
</dbReference>
<dbReference type="GO" id="GO:0004316">
    <property type="term" value="F:3-oxoacyl-[acyl-carrier-protein] reductase (NADPH) activity"/>
    <property type="evidence" value="ECO:0007669"/>
    <property type="project" value="UniProtKB-UniRule"/>
</dbReference>
<keyword evidence="4 5" id="KW-0521">NADP</keyword>
<keyword evidence="5" id="KW-0444">Lipid biosynthesis</keyword>
<dbReference type="InterPro" id="IPR057326">
    <property type="entry name" value="KR_dom"/>
</dbReference>
<gene>
    <name evidence="7" type="ORF">BFP76_07435</name>
</gene>
<comment type="caution">
    <text evidence="7">The sequence shown here is derived from an EMBL/GenBank/DDBJ whole genome shotgun (WGS) entry which is preliminary data.</text>
</comment>
<keyword evidence="8" id="KW-1185">Reference proteome</keyword>
<dbReference type="InterPro" id="IPR011284">
    <property type="entry name" value="3oxo_ACP_reduc"/>
</dbReference>
<keyword evidence="2 5" id="KW-0560">Oxidoreductase</keyword>
<feature type="binding site" evidence="4">
    <location>
        <begin position="152"/>
        <end position="156"/>
    </location>
    <ligand>
        <name>NADP(+)</name>
        <dbReference type="ChEBI" id="CHEBI:58349"/>
    </ligand>
</feature>
<keyword evidence="5" id="KW-0275">Fatty acid biosynthesis</keyword>
<evidence type="ECO:0000256" key="3">
    <source>
        <dbReference type="PIRSR" id="PIRSR611284-1"/>
    </source>
</evidence>
<evidence type="ECO:0000256" key="5">
    <source>
        <dbReference type="RuleBase" id="RU366074"/>
    </source>
</evidence>
<comment type="catalytic activity">
    <reaction evidence="5">
        <text>a (3R)-hydroxyacyl-[ACP] + NADP(+) = a 3-oxoacyl-[ACP] + NADPH + H(+)</text>
        <dbReference type="Rhea" id="RHEA:17397"/>
        <dbReference type="Rhea" id="RHEA-COMP:9916"/>
        <dbReference type="Rhea" id="RHEA-COMP:9945"/>
        <dbReference type="ChEBI" id="CHEBI:15378"/>
        <dbReference type="ChEBI" id="CHEBI:57783"/>
        <dbReference type="ChEBI" id="CHEBI:58349"/>
        <dbReference type="ChEBI" id="CHEBI:78776"/>
        <dbReference type="ChEBI" id="CHEBI:78827"/>
        <dbReference type="EC" id="1.1.1.100"/>
    </reaction>
</comment>
<dbReference type="EC" id="1.1.1.100" evidence="5"/>
<dbReference type="SMART" id="SM00822">
    <property type="entry name" value="PKS_KR"/>
    <property type="match status" value="1"/>
</dbReference>
<accession>A0A2G5K8F6</accession>
<comment type="subunit">
    <text evidence="5">Homotetramer.</text>
</comment>
<dbReference type="InterPro" id="IPR036291">
    <property type="entry name" value="NAD(P)-bd_dom_sf"/>
</dbReference>
<evidence type="ECO:0000256" key="2">
    <source>
        <dbReference type="ARBA" id="ARBA00023002"/>
    </source>
</evidence>
<dbReference type="GO" id="GO:0051287">
    <property type="term" value="F:NAD binding"/>
    <property type="evidence" value="ECO:0007669"/>
    <property type="project" value="UniProtKB-UniRule"/>
</dbReference>
<feature type="active site" description="Proton acceptor" evidence="3">
    <location>
        <position position="152"/>
    </location>
</feature>
<dbReference type="GO" id="GO:0006633">
    <property type="term" value="P:fatty acid biosynthetic process"/>
    <property type="evidence" value="ECO:0007669"/>
    <property type="project" value="UniProtKB-UniPathway"/>
</dbReference>
<dbReference type="OrthoDB" id="9804774at2"/>
<keyword evidence="5" id="KW-0276">Fatty acid metabolism</keyword>
<dbReference type="PRINTS" id="PR00081">
    <property type="entry name" value="GDHRDH"/>
</dbReference>
<dbReference type="FunFam" id="3.40.50.720:FF:000173">
    <property type="entry name" value="3-oxoacyl-[acyl-carrier protein] reductase"/>
    <property type="match status" value="1"/>
</dbReference>
<dbReference type="Gene3D" id="3.40.50.720">
    <property type="entry name" value="NAD(P)-binding Rossmann-like Domain"/>
    <property type="match status" value="1"/>
</dbReference>
<sequence>MFDLKGKNALVTGASGGIGGEIARALHAQGAQVALSGTRVEPLEKLAAELGEGAFVTPCNLSDVDAVKALPGQASEAMGGLDILVNNAGITRDNIFMRMSDEEWQSVIDVNLTSTMHLMKAVMRPMMKSRWGRIINITSIVGVTGNAGQVNYAASKAGMIGMTKSYAQEIASRGITANCVAPGFIETAMTAELPENVQTGILASIPQGRMGTAGEIAAAVAFLASNEASYVTGQTLHVNGGMAMI</sequence>
<dbReference type="RefSeq" id="WP_099593808.1">
    <property type="nucleotide sequence ID" value="NZ_MDGM01000012.1"/>
</dbReference>
<dbReference type="NCBIfam" id="TIGR01830">
    <property type="entry name" value="3oxo_ACP_reduc"/>
    <property type="match status" value="1"/>
</dbReference>
<evidence type="ECO:0000256" key="1">
    <source>
        <dbReference type="ARBA" id="ARBA00006484"/>
    </source>
</evidence>
<reference evidence="7 8" key="1">
    <citation type="submission" date="2016-08" db="EMBL/GenBank/DDBJ databases">
        <title>Draft genome of Amylibacter sp. strain 4G11.</title>
        <authorList>
            <person name="Wong S.-K."/>
            <person name="Hamasaki K."/>
            <person name="Yoshizawa S."/>
        </authorList>
    </citation>
    <scope>NUCLEOTIDE SEQUENCE [LARGE SCALE GENOMIC DNA]</scope>
    <source>
        <strain evidence="7 8">4G11</strain>
    </source>
</reference>
<dbReference type="UniPathway" id="UPA00094"/>
<dbReference type="NCBIfam" id="NF009466">
    <property type="entry name" value="PRK12826.1-2"/>
    <property type="match status" value="1"/>
</dbReference>
<dbReference type="NCBIfam" id="NF005559">
    <property type="entry name" value="PRK07231.1"/>
    <property type="match status" value="1"/>
</dbReference>
<dbReference type="CDD" id="cd05333">
    <property type="entry name" value="BKR_SDR_c"/>
    <property type="match status" value="1"/>
</dbReference>
<keyword evidence="5" id="KW-0443">Lipid metabolism</keyword>
<dbReference type="SUPFAM" id="SSF51735">
    <property type="entry name" value="NAD(P)-binding Rossmann-fold domains"/>
    <property type="match status" value="1"/>
</dbReference>
<dbReference type="PANTHER" id="PTHR42879:SF2">
    <property type="entry name" value="3-OXOACYL-[ACYL-CARRIER-PROTEIN] REDUCTASE FABG"/>
    <property type="match status" value="1"/>
</dbReference>
<dbReference type="PRINTS" id="PR00080">
    <property type="entry name" value="SDRFAMILY"/>
</dbReference>
<feature type="binding site" evidence="4">
    <location>
        <position position="87"/>
    </location>
    <ligand>
        <name>NADP(+)</name>
        <dbReference type="ChEBI" id="CHEBI:58349"/>
    </ligand>
</feature>
<dbReference type="Pfam" id="PF13561">
    <property type="entry name" value="adh_short_C2"/>
    <property type="match status" value="1"/>
</dbReference>
<proteinExistence type="inferred from homology"/>
<evidence type="ECO:0000259" key="6">
    <source>
        <dbReference type="SMART" id="SM00822"/>
    </source>
</evidence>
<protein>
    <recommendedName>
        <fullName evidence="5">3-oxoacyl-[acyl-carrier-protein] reductase</fullName>
        <ecNumber evidence="5">1.1.1.100</ecNumber>
    </recommendedName>
</protein>
<organism evidence="7 8">
    <name type="scientific">Paramylibacter kogurei</name>
    <dbReference type="NCBI Taxonomy" id="1889778"/>
    <lineage>
        <taxon>Bacteria</taxon>
        <taxon>Pseudomonadati</taxon>
        <taxon>Pseudomonadota</taxon>
        <taxon>Alphaproteobacteria</taxon>
        <taxon>Rhodobacterales</taxon>
        <taxon>Paracoccaceae</taxon>
        <taxon>Paramylibacter</taxon>
    </lineage>
</organism>
<evidence type="ECO:0000313" key="8">
    <source>
        <dbReference type="Proteomes" id="UP000231516"/>
    </source>
</evidence>